<feature type="region of interest" description="Disordered" evidence="2">
    <location>
        <begin position="472"/>
        <end position="497"/>
    </location>
</feature>
<accession>A0A0B2V124</accession>
<dbReference type="OrthoDB" id="5983381at2759"/>
<dbReference type="STRING" id="6265.A0A0B2V124"/>
<dbReference type="GO" id="GO:0005581">
    <property type="term" value="C:collagen trimer"/>
    <property type="evidence" value="ECO:0007669"/>
    <property type="project" value="UniProtKB-KW"/>
</dbReference>
<gene>
    <name evidence="3" type="primary">lon-3</name>
    <name evidence="3" type="ORF">Tcan_10434</name>
</gene>
<dbReference type="EMBL" id="JPKZ01002768">
    <property type="protein sequence ID" value="KHN75219.1"/>
    <property type="molecule type" value="Genomic_DNA"/>
</dbReference>
<dbReference type="Pfam" id="PF01391">
    <property type="entry name" value="Collagen"/>
    <property type="match status" value="1"/>
</dbReference>
<proteinExistence type="predicted"/>
<evidence type="ECO:0000313" key="4">
    <source>
        <dbReference type="Proteomes" id="UP000031036"/>
    </source>
</evidence>
<comment type="caution">
    <text evidence="3">The sequence shown here is derived from an EMBL/GenBank/DDBJ whole genome shotgun (WGS) entry which is preliminary data.</text>
</comment>
<feature type="compositionally biased region" description="Polar residues" evidence="2">
    <location>
        <begin position="397"/>
        <end position="418"/>
    </location>
</feature>
<dbReference type="Proteomes" id="UP000031036">
    <property type="component" value="Unassembled WGS sequence"/>
</dbReference>
<keyword evidence="1" id="KW-0677">Repeat</keyword>
<dbReference type="PANTHER" id="PTHR24637:SF421">
    <property type="entry name" value="CUTICLE COLLAGEN DPY-2"/>
    <property type="match status" value="1"/>
</dbReference>
<keyword evidence="3" id="KW-0176">Collagen</keyword>
<evidence type="ECO:0000313" key="3">
    <source>
        <dbReference type="EMBL" id="KHN75219.1"/>
    </source>
</evidence>
<feature type="region of interest" description="Disordered" evidence="2">
    <location>
        <begin position="671"/>
        <end position="738"/>
    </location>
</feature>
<feature type="region of interest" description="Disordered" evidence="2">
    <location>
        <begin position="323"/>
        <end position="421"/>
    </location>
</feature>
<evidence type="ECO:0000256" key="1">
    <source>
        <dbReference type="ARBA" id="ARBA00022737"/>
    </source>
</evidence>
<dbReference type="InterPro" id="IPR008160">
    <property type="entry name" value="Collagen"/>
</dbReference>
<feature type="compositionally biased region" description="Low complexity" evidence="2">
    <location>
        <begin position="682"/>
        <end position="697"/>
    </location>
</feature>
<reference evidence="3 4" key="1">
    <citation type="submission" date="2014-11" db="EMBL/GenBank/DDBJ databases">
        <title>Genetic blueprint of the zoonotic pathogen Toxocara canis.</title>
        <authorList>
            <person name="Zhu X.-Q."/>
            <person name="Korhonen P.K."/>
            <person name="Cai H."/>
            <person name="Young N.D."/>
            <person name="Nejsum P."/>
            <person name="von Samson-Himmelstjerna G."/>
            <person name="Boag P.R."/>
            <person name="Tan P."/>
            <person name="Li Q."/>
            <person name="Min J."/>
            <person name="Yang Y."/>
            <person name="Wang X."/>
            <person name="Fang X."/>
            <person name="Hall R.S."/>
            <person name="Hofmann A."/>
            <person name="Sternberg P.W."/>
            <person name="Jex A.R."/>
            <person name="Gasser R.B."/>
        </authorList>
    </citation>
    <scope>NUCLEOTIDE SEQUENCE [LARGE SCALE GENOMIC DNA]</scope>
    <source>
        <strain evidence="3">PN_DK_2014</strain>
    </source>
</reference>
<feature type="region of interest" description="Disordered" evidence="2">
    <location>
        <begin position="123"/>
        <end position="273"/>
    </location>
</feature>
<protein>
    <submittedName>
        <fullName evidence="3">Cuticle collagen lon-3</fullName>
    </submittedName>
</protein>
<evidence type="ECO:0000256" key="2">
    <source>
        <dbReference type="SAM" id="MobiDB-lite"/>
    </source>
</evidence>
<sequence>MMLYEAAAGATFVVCATTIIAQLTLIPLLMRHVDLLQSNVQHRMNAFQILSERAYLQLTSIRRRSQRIRRDNELCDSYEPGPPGPVGDDGEDGESGEDGPDGPRGKDARDIMQEMGEKCIICPQGAVGPIGPPGNPGPQGLKGEKGPPGIPGIDGRDGEIGAEGPPGFNGTAGRIGPTGLPGEIGAEGPPGFNGTAGRIGPTGLPGKSAPGGTGAPGPKGLPGPIGRTGPQGERGRRNFVYGPPGPDGKPGVNGMDGLVGNFGRRGEKGPIGEPGANAKFCPCPIELQLANAHRELRKGGEQLDIVSIKGALAHGKNAYASKTLSSQSISSDGQTNGTKNQRTQRRQQSHSQSTFSGQIPQPSVTFTDFTVPQTLPTVPPLPEELLNEGRGQRFPTRPTTTKNRIPSTIANDNTNTEPSISSRRISAPIVDLPNLSSMLPERNYRVGSTNQPLASNNVPPTLNIRTFLARRTANERSSSPAAALATGKTTEDPIQAHPLRGTDDLVLRSLSSTTQPSEPTSFDSLGGNTVNIASTLRQLLNNDNIEDITLNDSNGGAKNSMNEPVVLTVDGQTDDNEMVLSDETRRFFGAGIDSDISERNALLRAISDQSSTPTTNIHDEDAYPTDDQQSISSNLATMEVLIPIANEEGAEPVKQTPKTVRLSDDRERFQTRSAIKGKHRSQGTTSGVVTVNGSTVQEDASDDTVDFPDDDTNASSTSTDRPNEIITGYPEETPYPTRRRFIYVTKRPRNFGK</sequence>
<dbReference type="AlphaFoldDB" id="A0A0B2V124"/>
<name>A0A0B2V124_TOXCA</name>
<feature type="compositionally biased region" description="Polar residues" evidence="2">
    <location>
        <begin position="355"/>
        <end position="368"/>
    </location>
</feature>
<feature type="compositionally biased region" description="Acidic residues" evidence="2">
    <location>
        <begin position="88"/>
        <end position="100"/>
    </location>
</feature>
<feature type="region of interest" description="Disordered" evidence="2">
    <location>
        <begin position="69"/>
        <end position="108"/>
    </location>
</feature>
<feature type="compositionally biased region" description="Acidic residues" evidence="2">
    <location>
        <begin position="699"/>
        <end position="712"/>
    </location>
</feature>
<organism evidence="3 4">
    <name type="scientific">Toxocara canis</name>
    <name type="common">Canine roundworm</name>
    <dbReference type="NCBI Taxonomy" id="6265"/>
    <lineage>
        <taxon>Eukaryota</taxon>
        <taxon>Metazoa</taxon>
        <taxon>Ecdysozoa</taxon>
        <taxon>Nematoda</taxon>
        <taxon>Chromadorea</taxon>
        <taxon>Rhabditida</taxon>
        <taxon>Spirurina</taxon>
        <taxon>Ascaridomorpha</taxon>
        <taxon>Ascaridoidea</taxon>
        <taxon>Toxocaridae</taxon>
        <taxon>Toxocara</taxon>
    </lineage>
</organism>
<dbReference type="PANTHER" id="PTHR24637">
    <property type="entry name" value="COLLAGEN"/>
    <property type="match status" value="1"/>
</dbReference>
<keyword evidence="4" id="KW-1185">Reference proteome</keyword>
<feature type="compositionally biased region" description="Polar residues" evidence="2">
    <location>
        <begin position="323"/>
        <end position="340"/>
    </location>
</feature>